<dbReference type="AlphaFoldDB" id="A0A4Y2QKG2"/>
<feature type="region of interest" description="Disordered" evidence="1">
    <location>
        <begin position="75"/>
        <end position="121"/>
    </location>
</feature>
<protein>
    <submittedName>
        <fullName evidence="2">Uncharacterized protein</fullName>
    </submittedName>
</protein>
<proteinExistence type="predicted"/>
<dbReference type="EMBL" id="BGPR01014114">
    <property type="protein sequence ID" value="GBN63793.1"/>
    <property type="molecule type" value="Genomic_DNA"/>
</dbReference>
<reference evidence="2 3" key="1">
    <citation type="journal article" date="2019" name="Sci. Rep.">
        <title>Orb-weaving spider Araneus ventricosus genome elucidates the spidroin gene catalogue.</title>
        <authorList>
            <person name="Kono N."/>
            <person name="Nakamura H."/>
            <person name="Ohtoshi R."/>
            <person name="Moran D.A.P."/>
            <person name="Shinohara A."/>
            <person name="Yoshida Y."/>
            <person name="Fujiwara M."/>
            <person name="Mori M."/>
            <person name="Tomita M."/>
            <person name="Arakawa K."/>
        </authorList>
    </citation>
    <scope>NUCLEOTIDE SEQUENCE [LARGE SCALE GENOMIC DNA]</scope>
</reference>
<dbReference type="Proteomes" id="UP000499080">
    <property type="component" value="Unassembled WGS sequence"/>
</dbReference>
<evidence type="ECO:0000313" key="3">
    <source>
        <dbReference type="Proteomes" id="UP000499080"/>
    </source>
</evidence>
<accession>A0A4Y2QKG2</accession>
<keyword evidence="3" id="KW-1185">Reference proteome</keyword>
<sequence length="121" mass="13140">MATCAAKGTSGTSLIPQKELNRNSSKVFSVRVSKLSVSRIEEDVFPPPRCPGHRKLPADVAPGVLCETIPADVYLDGHRGDSPPHDDVLCAGDGRGRHDRPDPQRPGARLEQRPQKYSTSE</sequence>
<comment type="caution">
    <text evidence="2">The sequence shown here is derived from an EMBL/GenBank/DDBJ whole genome shotgun (WGS) entry which is preliminary data.</text>
</comment>
<name>A0A4Y2QKG2_ARAVE</name>
<gene>
    <name evidence="2" type="ORF">AVEN_36221_1</name>
</gene>
<evidence type="ECO:0000313" key="2">
    <source>
        <dbReference type="EMBL" id="GBN63793.1"/>
    </source>
</evidence>
<evidence type="ECO:0000256" key="1">
    <source>
        <dbReference type="SAM" id="MobiDB-lite"/>
    </source>
</evidence>
<feature type="compositionally biased region" description="Basic and acidic residues" evidence="1">
    <location>
        <begin position="75"/>
        <end position="114"/>
    </location>
</feature>
<organism evidence="2 3">
    <name type="scientific">Araneus ventricosus</name>
    <name type="common">Orbweaver spider</name>
    <name type="synonym">Epeira ventricosa</name>
    <dbReference type="NCBI Taxonomy" id="182803"/>
    <lineage>
        <taxon>Eukaryota</taxon>
        <taxon>Metazoa</taxon>
        <taxon>Ecdysozoa</taxon>
        <taxon>Arthropoda</taxon>
        <taxon>Chelicerata</taxon>
        <taxon>Arachnida</taxon>
        <taxon>Araneae</taxon>
        <taxon>Araneomorphae</taxon>
        <taxon>Entelegynae</taxon>
        <taxon>Araneoidea</taxon>
        <taxon>Araneidae</taxon>
        <taxon>Araneus</taxon>
    </lineage>
</organism>